<feature type="signal peptide" evidence="6">
    <location>
        <begin position="1"/>
        <end position="16"/>
    </location>
</feature>
<evidence type="ECO:0000313" key="7">
    <source>
        <dbReference type="EMBL" id="KFO81550.1"/>
    </source>
</evidence>
<dbReference type="InterPro" id="IPR029034">
    <property type="entry name" value="Cystine-knot_cytokine"/>
</dbReference>
<keyword evidence="5 6" id="KW-0732">Signal</keyword>
<keyword evidence="4" id="KW-0964">Secreted</keyword>
<dbReference type="GO" id="GO:0005125">
    <property type="term" value="F:cytokine activity"/>
    <property type="evidence" value="ECO:0007669"/>
    <property type="project" value="UniProtKB-KW"/>
</dbReference>
<organism evidence="7 8">
    <name type="scientific">Cuculus canorus</name>
    <name type="common">Common cuckoo</name>
    <dbReference type="NCBI Taxonomy" id="55661"/>
    <lineage>
        <taxon>Eukaryota</taxon>
        <taxon>Metazoa</taxon>
        <taxon>Chordata</taxon>
        <taxon>Craniata</taxon>
        <taxon>Vertebrata</taxon>
        <taxon>Euteleostomi</taxon>
        <taxon>Archelosauria</taxon>
        <taxon>Archosauria</taxon>
        <taxon>Dinosauria</taxon>
        <taxon>Saurischia</taxon>
        <taxon>Theropoda</taxon>
        <taxon>Coelurosauria</taxon>
        <taxon>Aves</taxon>
        <taxon>Neognathae</taxon>
        <taxon>Neoaves</taxon>
        <taxon>Otidimorphae</taxon>
        <taxon>Cuculiformes</taxon>
        <taxon>Cuculidae</taxon>
        <taxon>Cuculus</taxon>
    </lineage>
</organism>
<evidence type="ECO:0000256" key="2">
    <source>
        <dbReference type="ARBA" id="ARBA00007236"/>
    </source>
</evidence>
<dbReference type="SUPFAM" id="SSF57501">
    <property type="entry name" value="Cystine-knot cytokines"/>
    <property type="match status" value="1"/>
</dbReference>
<evidence type="ECO:0000256" key="6">
    <source>
        <dbReference type="SAM" id="SignalP"/>
    </source>
</evidence>
<evidence type="ECO:0000256" key="5">
    <source>
        <dbReference type="ARBA" id="ARBA00022729"/>
    </source>
</evidence>
<accession>A0A091GGN5</accession>
<dbReference type="PRINTS" id="PR01932">
    <property type="entry name" value="INTRLEUKIN17"/>
</dbReference>
<evidence type="ECO:0000313" key="8">
    <source>
        <dbReference type="Proteomes" id="UP000053760"/>
    </source>
</evidence>
<keyword evidence="3" id="KW-0202">Cytokine</keyword>
<keyword evidence="8" id="KW-1185">Reference proteome</keyword>
<dbReference type="GO" id="GO:0006954">
    <property type="term" value="P:inflammatory response"/>
    <property type="evidence" value="ECO:0007669"/>
    <property type="project" value="InterPro"/>
</dbReference>
<evidence type="ECO:0000256" key="1">
    <source>
        <dbReference type="ARBA" id="ARBA00004613"/>
    </source>
</evidence>
<dbReference type="Proteomes" id="UP000053760">
    <property type="component" value="Unassembled WGS sequence"/>
</dbReference>
<sequence length="160" mass="18092">LRSLLLVLVLALTVRSSPRGRVAQPRRSKDGGSVRVSEDCLNEKDLQFPTTVKVDVRISNPDHTFRMVHDVRNRSLAPWDYRLDEDPNRFPQVIADAECRLSGCVNPLGQQDRSLSSVPIQQEILVLRREQQGCLPTFRLEKKLITVGCTCATPIIHHQS</sequence>
<dbReference type="InterPro" id="IPR020440">
    <property type="entry name" value="IL-17_chr"/>
</dbReference>
<dbReference type="Pfam" id="PF06083">
    <property type="entry name" value="IL17"/>
    <property type="match status" value="1"/>
</dbReference>
<gene>
    <name evidence="7" type="ORF">N303_08020</name>
</gene>
<evidence type="ECO:0000256" key="4">
    <source>
        <dbReference type="ARBA" id="ARBA00022525"/>
    </source>
</evidence>
<feature type="non-terminal residue" evidence="7">
    <location>
        <position position="160"/>
    </location>
</feature>
<feature type="non-terminal residue" evidence="7">
    <location>
        <position position="1"/>
    </location>
</feature>
<protein>
    <submittedName>
        <fullName evidence="7">Interleukin-17F</fullName>
    </submittedName>
</protein>
<name>A0A091GGN5_CUCCA</name>
<dbReference type="Gene3D" id="2.10.90.10">
    <property type="entry name" value="Cystine-knot cytokines"/>
    <property type="match status" value="1"/>
</dbReference>
<comment type="subcellular location">
    <subcellularLocation>
        <location evidence="1">Secreted</location>
    </subcellularLocation>
</comment>
<evidence type="ECO:0000256" key="3">
    <source>
        <dbReference type="ARBA" id="ARBA00022514"/>
    </source>
</evidence>
<comment type="similarity">
    <text evidence="2">Belongs to the IL-17 family.</text>
</comment>
<dbReference type="GO" id="GO:0005615">
    <property type="term" value="C:extracellular space"/>
    <property type="evidence" value="ECO:0007669"/>
    <property type="project" value="UniProtKB-KW"/>
</dbReference>
<feature type="chain" id="PRO_5001875160" evidence="6">
    <location>
        <begin position="17"/>
        <end position="160"/>
    </location>
</feature>
<dbReference type="EMBL" id="KL448249">
    <property type="protein sequence ID" value="KFO81550.1"/>
    <property type="molecule type" value="Genomic_DNA"/>
</dbReference>
<dbReference type="AlphaFoldDB" id="A0A091GGN5"/>
<dbReference type="STRING" id="55661.A0A091GGN5"/>
<reference evidence="7 8" key="1">
    <citation type="submission" date="2014-04" db="EMBL/GenBank/DDBJ databases">
        <title>Genome evolution of avian class.</title>
        <authorList>
            <person name="Zhang G."/>
            <person name="Li C."/>
        </authorList>
    </citation>
    <scope>NUCLEOTIDE SEQUENCE [LARGE SCALE GENOMIC DNA]</scope>
    <source>
        <strain evidence="7">BGI_N303</strain>
    </source>
</reference>
<proteinExistence type="inferred from homology"/>
<dbReference type="InterPro" id="IPR010345">
    <property type="entry name" value="IL-17_fam"/>
</dbReference>